<evidence type="ECO:0000313" key="2">
    <source>
        <dbReference type="EMBL" id="PFH49569.1"/>
    </source>
</evidence>
<accession>A0A2A9NG27</accession>
<keyword evidence="3" id="KW-1185">Reference proteome</keyword>
<feature type="transmembrane region" description="Helical" evidence="1">
    <location>
        <begin position="497"/>
        <end position="516"/>
    </location>
</feature>
<organism evidence="2 3">
    <name type="scientific">Amanita thiersii Skay4041</name>
    <dbReference type="NCBI Taxonomy" id="703135"/>
    <lineage>
        <taxon>Eukaryota</taxon>
        <taxon>Fungi</taxon>
        <taxon>Dikarya</taxon>
        <taxon>Basidiomycota</taxon>
        <taxon>Agaricomycotina</taxon>
        <taxon>Agaricomycetes</taxon>
        <taxon>Agaricomycetidae</taxon>
        <taxon>Agaricales</taxon>
        <taxon>Pluteineae</taxon>
        <taxon>Amanitaceae</taxon>
        <taxon>Amanita</taxon>
    </lineage>
</organism>
<dbReference type="EMBL" id="KZ302025">
    <property type="protein sequence ID" value="PFH49569.1"/>
    <property type="molecule type" value="Genomic_DNA"/>
</dbReference>
<evidence type="ECO:0000313" key="3">
    <source>
        <dbReference type="Proteomes" id="UP000242287"/>
    </source>
</evidence>
<name>A0A2A9NG27_9AGAR</name>
<evidence type="ECO:0008006" key="4">
    <source>
        <dbReference type="Google" id="ProtNLM"/>
    </source>
</evidence>
<dbReference type="STRING" id="703135.A0A2A9NG27"/>
<evidence type="ECO:0000256" key="1">
    <source>
        <dbReference type="SAM" id="Phobius"/>
    </source>
</evidence>
<keyword evidence="1" id="KW-0812">Transmembrane</keyword>
<dbReference type="AlphaFoldDB" id="A0A2A9NG27"/>
<feature type="transmembrane region" description="Helical" evidence="1">
    <location>
        <begin position="12"/>
        <end position="33"/>
    </location>
</feature>
<keyword evidence="1" id="KW-1133">Transmembrane helix</keyword>
<gene>
    <name evidence="2" type="ORF">AMATHDRAFT_48608</name>
</gene>
<proteinExistence type="predicted"/>
<reference evidence="2 3" key="1">
    <citation type="submission" date="2014-02" db="EMBL/GenBank/DDBJ databases">
        <title>Transposable element dynamics among asymbiotic and ectomycorrhizal Amanita fungi.</title>
        <authorList>
            <consortium name="DOE Joint Genome Institute"/>
            <person name="Hess J."/>
            <person name="Skrede I."/>
            <person name="Wolfe B."/>
            <person name="LaButti K."/>
            <person name="Ohm R.A."/>
            <person name="Grigoriev I.V."/>
            <person name="Pringle A."/>
        </authorList>
    </citation>
    <scope>NUCLEOTIDE SEQUENCE [LARGE SCALE GENOMIC DNA]</scope>
    <source>
        <strain evidence="2 3">SKay4041</strain>
    </source>
</reference>
<protein>
    <recommendedName>
        <fullName evidence="4">Transmembrane protein</fullName>
    </recommendedName>
</protein>
<sequence>MTRSSVNPRIFWPSTIVIIQLSILILLWSFFIITSVQVVPLPDSLASTVKANPQTTTLVVAVIASLVSGLTCYVDNDSQRCIHIRGPEVNLDVYRCTGRSCASTADSRMSSTRLTAVFSPSTIHLSYPIRGWELDVTDPKFPGFLGPLQSRWFIQPDIQPDTQYTVSPAMLSSGEMAVRARLNLPSFFSFNNYSYVGSTHGVLPANLVPMSNVLPSTKSPQTFLPPNSMLTKTRKINGLKSTYTMIQQGYTPTVKCRAEEWTTQITFNASTQLLTGTIDCPNNEWSDMRLVVGKGRNAILAFMCFVYTEDFPAGATAEYDIILKGYGQVYGSLPTYVCRINSDVTTVEVKYDSPPTLYGHDVPNLLNSTMLHSTVTPVPRLGYEALEMFLRQVVNGQTYFGNNIGNIISSFYTVLLSDPSSLTAIWSHTVQQQESYIRGSLEFASTLVRTNLTTRSAPNDFLINESDTFPLRPLTGTYTIETMGWSQSVGLAHRATFAAPTLITVASLLIILYGTFRITAARSTPMPTSTHFDPRDTLHVVAASAAGGLEFYPDYMKDGVPNSQKFGVRLDLVNPKAGKVGFVAAQGAGYVPVANPLTKYDSLDTVYPGYMCSEAGQGNPYWRSW</sequence>
<keyword evidence="1" id="KW-0472">Membrane</keyword>
<dbReference type="OrthoDB" id="3351168at2759"/>
<dbReference type="Proteomes" id="UP000242287">
    <property type="component" value="Unassembled WGS sequence"/>
</dbReference>